<keyword evidence="4" id="KW-0288">FMN</keyword>
<dbReference type="PANTHER" id="PTHR10851:SF0">
    <property type="entry name" value="PYRIDOXINE-5'-PHOSPHATE OXIDASE"/>
    <property type="match status" value="1"/>
</dbReference>
<dbReference type="OrthoDB" id="9780392at2"/>
<sequence length="201" mass="21925">MTEVLPGAEVHADGAPPADPFALARAWLPPDEDPERPRVTLSTIGEDGYPDARTVLLSAFDESGFAFHTARDSRKVAELAALPRAGIVVLWPDFGRQLLVRGDVVRDDDGPAAAAWAARSDYLRRLARLNTGELAALPLAERVSRWAAWTEDPAAGPAGSWVGFRLRPREMTFWAASARTASRRLQYVRTGGGWRCRPLPG</sequence>
<evidence type="ECO:0000313" key="9">
    <source>
        <dbReference type="Proteomes" id="UP000198960"/>
    </source>
</evidence>
<feature type="domain" description="Pyridoxine 5'-phosphate oxidase dimerisation C-terminal" evidence="7">
    <location>
        <begin position="161"/>
        <end position="197"/>
    </location>
</feature>
<evidence type="ECO:0000256" key="5">
    <source>
        <dbReference type="ARBA" id="ARBA00023002"/>
    </source>
</evidence>
<dbReference type="GO" id="GO:0010181">
    <property type="term" value="F:FMN binding"/>
    <property type="evidence" value="ECO:0007669"/>
    <property type="project" value="InterPro"/>
</dbReference>
<protein>
    <submittedName>
        <fullName evidence="8">Pyridoxamine 5'-phosphate oxidase</fullName>
    </submittedName>
</protein>
<evidence type="ECO:0000256" key="1">
    <source>
        <dbReference type="ARBA" id="ARBA00001917"/>
    </source>
</evidence>
<evidence type="ECO:0000313" key="8">
    <source>
        <dbReference type="EMBL" id="SEO47924.1"/>
    </source>
</evidence>
<evidence type="ECO:0000256" key="2">
    <source>
        <dbReference type="ARBA" id="ARBA00007301"/>
    </source>
</evidence>
<dbReference type="PANTHER" id="PTHR10851">
    <property type="entry name" value="PYRIDOXINE-5-PHOSPHATE OXIDASE"/>
    <property type="match status" value="1"/>
</dbReference>
<dbReference type="InterPro" id="IPR000659">
    <property type="entry name" value="Pyridox_Oxase"/>
</dbReference>
<dbReference type="GO" id="GO:0008615">
    <property type="term" value="P:pyridoxine biosynthetic process"/>
    <property type="evidence" value="ECO:0007669"/>
    <property type="project" value="InterPro"/>
</dbReference>
<proteinExistence type="inferred from homology"/>
<dbReference type="InterPro" id="IPR011576">
    <property type="entry name" value="Pyridox_Oxase_N"/>
</dbReference>
<dbReference type="EMBL" id="FOEE01000001">
    <property type="protein sequence ID" value="SEO47924.1"/>
    <property type="molecule type" value="Genomic_DNA"/>
</dbReference>
<dbReference type="Pfam" id="PF01243">
    <property type="entry name" value="PNPOx_N"/>
    <property type="match status" value="1"/>
</dbReference>
<name>A0A1H8Q1W8_9ACTN</name>
<gene>
    <name evidence="8" type="ORF">SAMN05660991_00507</name>
</gene>
<dbReference type="Gene3D" id="2.30.110.10">
    <property type="entry name" value="Electron Transport, Fmn-binding Protein, Chain A"/>
    <property type="match status" value="1"/>
</dbReference>
<evidence type="ECO:0000259" key="7">
    <source>
        <dbReference type="Pfam" id="PF10590"/>
    </source>
</evidence>
<dbReference type="Proteomes" id="UP000198960">
    <property type="component" value="Unassembled WGS sequence"/>
</dbReference>
<keyword evidence="3" id="KW-0285">Flavoprotein</keyword>
<dbReference type="SUPFAM" id="SSF50475">
    <property type="entry name" value="FMN-binding split barrel"/>
    <property type="match status" value="1"/>
</dbReference>
<comment type="cofactor">
    <cofactor evidence="1">
        <name>FMN</name>
        <dbReference type="ChEBI" id="CHEBI:58210"/>
    </cofactor>
</comment>
<comment type="similarity">
    <text evidence="2">Belongs to the pyridoxamine 5'-phosphate oxidase family.</text>
</comment>
<evidence type="ECO:0000256" key="4">
    <source>
        <dbReference type="ARBA" id="ARBA00022643"/>
    </source>
</evidence>
<dbReference type="STRING" id="673521.SAMN05660991_00507"/>
<dbReference type="InterPro" id="IPR012349">
    <property type="entry name" value="Split_barrel_FMN-bd"/>
</dbReference>
<dbReference type="RefSeq" id="WP_091939713.1">
    <property type="nucleotide sequence ID" value="NZ_FOEE01000001.1"/>
</dbReference>
<dbReference type="GO" id="GO:0004733">
    <property type="term" value="F:pyridoxamine phosphate oxidase activity"/>
    <property type="evidence" value="ECO:0007669"/>
    <property type="project" value="InterPro"/>
</dbReference>
<accession>A0A1H8Q1W8</accession>
<dbReference type="InterPro" id="IPR019576">
    <property type="entry name" value="Pyridoxamine_oxidase_dimer_C"/>
</dbReference>
<reference evidence="9" key="1">
    <citation type="submission" date="2016-10" db="EMBL/GenBank/DDBJ databases">
        <authorList>
            <person name="Varghese N."/>
            <person name="Submissions S."/>
        </authorList>
    </citation>
    <scope>NUCLEOTIDE SEQUENCE [LARGE SCALE GENOMIC DNA]</scope>
    <source>
        <strain evidence="9">DSM 45413</strain>
    </source>
</reference>
<feature type="domain" description="Pyridoxamine 5'-phosphate oxidase N-terminal" evidence="6">
    <location>
        <begin position="35"/>
        <end position="120"/>
    </location>
</feature>
<organism evidence="8 9">
    <name type="scientific">Trujillonella endophytica</name>
    <dbReference type="NCBI Taxonomy" id="673521"/>
    <lineage>
        <taxon>Bacteria</taxon>
        <taxon>Bacillati</taxon>
        <taxon>Actinomycetota</taxon>
        <taxon>Actinomycetes</taxon>
        <taxon>Geodermatophilales</taxon>
        <taxon>Geodermatophilaceae</taxon>
        <taxon>Trujillonella</taxon>
    </lineage>
</organism>
<keyword evidence="5" id="KW-0560">Oxidoreductase</keyword>
<evidence type="ECO:0000256" key="3">
    <source>
        <dbReference type="ARBA" id="ARBA00022630"/>
    </source>
</evidence>
<evidence type="ECO:0000259" key="6">
    <source>
        <dbReference type="Pfam" id="PF01243"/>
    </source>
</evidence>
<dbReference type="AlphaFoldDB" id="A0A1H8Q1W8"/>
<keyword evidence="9" id="KW-1185">Reference proteome</keyword>
<dbReference type="Pfam" id="PF10590">
    <property type="entry name" value="PNP_phzG_C"/>
    <property type="match status" value="1"/>
</dbReference>